<dbReference type="InterPro" id="IPR011009">
    <property type="entry name" value="Kinase-like_dom_sf"/>
</dbReference>
<dbReference type="Pfam" id="PF00069">
    <property type="entry name" value="Pkinase"/>
    <property type="match status" value="1"/>
</dbReference>
<proteinExistence type="inferred from homology"/>
<dbReference type="InterPro" id="IPR008271">
    <property type="entry name" value="Ser/Thr_kinase_AS"/>
</dbReference>
<protein>
    <recommendedName>
        <fullName evidence="6">Protein kinase domain-containing protein</fullName>
    </recommendedName>
</protein>
<comment type="similarity">
    <text evidence="5">Belongs to the protein kinase superfamily.</text>
</comment>
<evidence type="ECO:0000313" key="7">
    <source>
        <dbReference type="EMBL" id="CAG9335837.1"/>
    </source>
</evidence>
<feature type="domain" description="Protein kinase" evidence="6">
    <location>
        <begin position="130"/>
        <end position="384"/>
    </location>
</feature>
<accession>A0AAU9KEA4</accession>
<evidence type="ECO:0000256" key="5">
    <source>
        <dbReference type="RuleBase" id="RU000304"/>
    </source>
</evidence>
<evidence type="ECO:0000256" key="2">
    <source>
        <dbReference type="ARBA" id="ARBA00022741"/>
    </source>
</evidence>
<dbReference type="EMBL" id="CAJZBQ010000063">
    <property type="protein sequence ID" value="CAG9335837.1"/>
    <property type="molecule type" value="Genomic_DNA"/>
</dbReference>
<evidence type="ECO:0000256" key="3">
    <source>
        <dbReference type="ARBA" id="ARBA00022840"/>
    </source>
</evidence>
<name>A0AAU9KEA4_9CILI</name>
<dbReference type="Gene3D" id="3.30.200.20">
    <property type="entry name" value="Phosphorylase Kinase, domain 1"/>
    <property type="match status" value="1"/>
</dbReference>
<comment type="caution">
    <text evidence="7">The sequence shown here is derived from an EMBL/GenBank/DDBJ whole genome shotgun (WGS) entry which is preliminary data.</text>
</comment>
<dbReference type="Gene3D" id="1.10.510.10">
    <property type="entry name" value="Transferase(Phosphotransferase) domain 1"/>
    <property type="match status" value="1"/>
</dbReference>
<dbReference type="GO" id="GO:0005524">
    <property type="term" value="F:ATP binding"/>
    <property type="evidence" value="ECO:0007669"/>
    <property type="project" value="UniProtKB-UniRule"/>
</dbReference>
<dbReference type="AlphaFoldDB" id="A0AAU9KEA4"/>
<organism evidence="7 8">
    <name type="scientific">Blepharisma stoltei</name>
    <dbReference type="NCBI Taxonomy" id="1481888"/>
    <lineage>
        <taxon>Eukaryota</taxon>
        <taxon>Sar</taxon>
        <taxon>Alveolata</taxon>
        <taxon>Ciliophora</taxon>
        <taxon>Postciliodesmatophora</taxon>
        <taxon>Heterotrichea</taxon>
        <taxon>Heterotrichida</taxon>
        <taxon>Blepharismidae</taxon>
        <taxon>Blepharisma</taxon>
    </lineage>
</organism>
<evidence type="ECO:0000256" key="1">
    <source>
        <dbReference type="ARBA" id="ARBA00011245"/>
    </source>
</evidence>
<dbReference type="Proteomes" id="UP001162131">
    <property type="component" value="Unassembled WGS sequence"/>
</dbReference>
<keyword evidence="5" id="KW-0723">Serine/threonine-protein kinase</keyword>
<dbReference type="PANTHER" id="PTHR24347">
    <property type="entry name" value="SERINE/THREONINE-PROTEIN KINASE"/>
    <property type="match status" value="1"/>
</dbReference>
<evidence type="ECO:0000313" key="8">
    <source>
        <dbReference type="Proteomes" id="UP001162131"/>
    </source>
</evidence>
<dbReference type="PROSITE" id="PS50011">
    <property type="entry name" value="PROTEIN_KINASE_DOM"/>
    <property type="match status" value="1"/>
</dbReference>
<dbReference type="FunFam" id="1.10.510.10:FF:000571">
    <property type="entry name" value="Maternal embryonic leucine zipper kinase"/>
    <property type="match status" value="1"/>
</dbReference>
<sequence>MSVFASIDELAQNSSSFWLPYNQENTTVLLQGFLQESNNAGVTEENSYILSAKFLIRLNKLSKTPEVMSNVEWKLIEPFIEENELSTRYGFTLGHKEKSKDFYVNSENELQIWLESLSSVGIMTGIKDSFTFGKIIGNGAFSNVYAATCIKTGKEYAIKVIPKQKITKSLDSLVREIRIMRKIKHPNIVNLYKVYESFSNVYLVLDYVKGGDLFNRIIAKKALPEKTVKKFSKKMLGVLDYLKSKEILHRDIKLENILLKSHDNDYDFKLADFGLGAEFSEKSTMRCGSPGYIAPEVLRKQPYGIEIDTFSVGIIIYILLSGKMPFHGSTPQKVLEKNRSCNICFHDENLRDVSKQGIDLVKKLTCTLPDLRITPENALMHKWFTSADNRSKSVYIIKKPEFKGLKSKSGEISKKASKEYSDLNEQNLKNLRWKLMKLNSNL</sequence>
<dbReference type="CDD" id="cd05117">
    <property type="entry name" value="STKc_CAMK"/>
    <property type="match status" value="1"/>
</dbReference>
<feature type="binding site" evidence="4">
    <location>
        <position position="159"/>
    </location>
    <ligand>
        <name>ATP</name>
        <dbReference type="ChEBI" id="CHEBI:30616"/>
    </ligand>
</feature>
<dbReference type="GO" id="GO:0004674">
    <property type="term" value="F:protein serine/threonine kinase activity"/>
    <property type="evidence" value="ECO:0007669"/>
    <property type="project" value="UniProtKB-KW"/>
</dbReference>
<evidence type="ECO:0000256" key="4">
    <source>
        <dbReference type="PROSITE-ProRule" id="PRU10141"/>
    </source>
</evidence>
<dbReference type="FunFam" id="3.30.200.20:FF:000042">
    <property type="entry name" value="Aurora kinase A"/>
    <property type="match status" value="1"/>
</dbReference>
<dbReference type="SUPFAM" id="SSF56112">
    <property type="entry name" value="Protein kinase-like (PK-like)"/>
    <property type="match status" value="1"/>
</dbReference>
<gene>
    <name evidence="7" type="ORF">BSTOLATCC_MIC65157</name>
</gene>
<dbReference type="PROSITE" id="PS00108">
    <property type="entry name" value="PROTEIN_KINASE_ST"/>
    <property type="match status" value="1"/>
</dbReference>
<reference evidence="7" key="1">
    <citation type="submission" date="2021-09" db="EMBL/GenBank/DDBJ databases">
        <authorList>
            <consortium name="AG Swart"/>
            <person name="Singh M."/>
            <person name="Singh A."/>
            <person name="Seah K."/>
            <person name="Emmerich C."/>
        </authorList>
    </citation>
    <scope>NUCLEOTIDE SEQUENCE</scope>
    <source>
        <strain evidence="7">ATCC30299</strain>
    </source>
</reference>
<dbReference type="InterPro" id="IPR000719">
    <property type="entry name" value="Prot_kinase_dom"/>
</dbReference>
<dbReference type="SMART" id="SM00220">
    <property type="entry name" value="S_TKc"/>
    <property type="match status" value="1"/>
</dbReference>
<dbReference type="PROSITE" id="PS00107">
    <property type="entry name" value="PROTEIN_KINASE_ATP"/>
    <property type="match status" value="1"/>
</dbReference>
<keyword evidence="2 4" id="KW-0547">Nucleotide-binding</keyword>
<keyword evidence="3 4" id="KW-0067">ATP-binding</keyword>
<keyword evidence="5" id="KW-0418">Kinase</keyword>
<keyword evidence="8" id="KW-1185">Reference proteome</keyword>
<evidence type="ECO:0000259" key="6">
    <source>
        <dbReference type="PROSITE" id="PS50011"/>
    </source>
</evidence>
<keyword evidence="5" id="KW-0808">Transferase</keyword>
<comment type="subunit">
    <text evidence="1">Monomer.</text>
</comment>
<dbReference type="InterPro" id="IPR017441">
    <property type="entry name" value="Protein_kinase_ATP_BS"/>
</dbReference>